<organism evidence="11 13">
    <name type="scientific">Adineta steineri</name>
    <dbReference type="NCBI Taxonomy" id="433720"/>
    <lineage>
        <taxon>Eukaryota</taxon>
        <taxon>Metazoa</taxon>
        <taxon>Spiralia</taxon>
        <taxon>Gnathifera</taxon>
        <taxon>Rotifera</taxon>
        <taxon>Eurotatoria</taxon>
        <taxon>Bdelloidea</taxon>
        <taxon>Adinetida</taxon>
        <taxon>Adinetidae</taxon>
        <taxon>Adineta</taxon>
    </lineage>
</organism>
<dbReference type="Proteomes" id="UP000663881">
    <property type="component" value="Unassembled WGS sequence"/>
</dbReference>
<dbReference type="Pfam" id="PF00001">
    <property type="entry name" value="7tm_1"/>
    <property type="match status" value="1"/>
</dbReference>
<reference evidence="11" key="1">
    <citation type="submission" date="2021-02" db="EMBL/GenBank/DDBJ databases">
        <authorList>
            <person name="Nowell W R."/>
        </authorList>
    </citation>
    <scope>NUCLEOTIDE SEQUENCE</scope>
</reference>
<evidence type="ECO:0000256" key="6">
    <source>
        <dbReference type="ARBA" id="ARBA00023170"/>
    </source>
</evidence>
<dbReference type="OrthoDB" id="6503097at2759"/>
<dbReference type="EMBL" id="CAJNON010000795">
    <property type="protein sequence ID" value="CAF1379843.1"/>
    <property type="molecule type" value="Genomic_DNA"/>
</dbReference>
<comment type="caution">
    <text evidence="11">The sequence shown here is derived from an EMBL/GenBank/DDBJ whole genome shotgun (WGS) entry which is preliminary data.</text>
</comment>
<sequence length="337" mass="39289">MNQFVTLRDIVLLSLYALTSILSLIGNAFVFRISLRRHNHMWFQSTTNFPFTRSCIFLLNLAIADTLLGLTIPVEFVFCSKYFVQNITASSYVCAGNKSMQTLAYNVSTLTICLIAYDRYRLIENPLEKYYPKKPFPVILLTWIFSGLFAATCFVSTKVNIYFNSYEKLICSQILYPLRTKYFFNDTIYKIRSLCLILLFYIIPLLIITSLCLLTIRIISRRTVIGVREFQTFKQSRTRSISLLMITIIVFTLSHSPIHFIYLRDIFHSSSKVSLGRSIQITKCQDSTMYLLFYWLSISGCCYNSIIYSWFNRKYQNLVYKCCRVIVCCERCNACSN</sequence>
<evidence type="ECO:0000256" key="2">
    <source>
        <dbReference type="ARBA" id="ARBA00022692"/>
    </source>
</evidence>
<dbReference type="AlphaFoldDB" id="A0A815JI04"/>
<evidence type="ECO:0000259" key="10">
    <source>
        <dbReference type="PROSITE" id="PS50262"/>
    </source>
</evidence>
<dbReference type="PROSITE" id="PS50262">
    <property type="entry name" value="G_PROTEIN_RECEP_F1_2"/>
    <property type="match status" value="1"/>
</dbReference>
<evidence type="ECO:0000313" key="13">
    <source>
        <dbReference type="Proteomes" id="UP000663891"/>
    </source>
</evidence>
<comment type="subcellular location">
    <subcellularLocation>
        <location evidence="1">Membrane</location>
        <topology evidence="1">Multi-pass membrane protein</topology>
    </subcellularLocation>
</comment>
<evidence type="ECO:0000313" key="11">
    <source>
        <dbReference type="EMBL" id="CAF1379843.1"/>
    </source>
</evidence>
<feature type="domain" description="G-protein coupled receptors family 1 profile" evidence="10">
    <location>
        <begin position="26"/>
        <end position="308"/>
    </location>
</feature>
<dbReference type="EMBL" id="CAJOAY010000157">
    <property type="protein sequence ID" value="CAF3564147.1"/>
    <property type="molecule type" value="Genomic_DNA"/>
</dbReference>
<proteinExistence type="inferred from homology"/>
<comment type="similarity">
    <text evidence="8">Belongs to the G-protein coupled receptor 1 family.</text>
</comment>
<evidence type="ECO:0000313" key="12">
    <source>
        <dbReference type="EMBL" id="CAF3564147.1"/>
    </source>
</evidence>
<keyword evidence="2 8" id="KW-0812">Transmembrane</keyword>
<dbReference type="CDD" id="cd00637">
    <property type="entry name" value="7tm_classA_rhodopsin-like"/>
    <property type="match status" value="1"/>
</dbReference>
<feature type="transmembrane region" description="Helical" evidence="9">
    <location>
        <begin position="12"/>
        <end position="35"/>
    </location>
</feature>
<accession>A0A815JI04</accession>
<evidence type="ECO:0000256" key="5">
    <source>
        <dbReference type="ARBA" id="ARBA00023136"/>
    </source>
</evidence>
<evidence type="ECO:0000256" key="3">
    <source>
        <dbReference type="ARBA" id="ARBA00022989"/>
    </source>
</evidence>
<feature type="transmembrane region" description="Helical" evidence="9">
    <location>
        <begin position="138"/>
        <end position="157"/>
    </location>
</feature>
<dbReference type="InterPro" id="IPR000276">
    <property type="entry name" value="GPCR_Rhodpsn"/>
</dbReference>
<keyword evidence="7 8" id="KW-0807">Transducer</keyword>
<dbReference type="SUPFAM" id="SSF81321">
    <property type="entry name" value="Family A G protein-coupled receptor-like"/>
    <property type="match status" value="1"/>
</dbReference>
<protein>
    <recommendedName>
        <fullName evidence="10">G-protein coupled receptors family 1 profile domain-containing protein</fullName>
    </recommendedName>
</protein>
<feature type="transmembrane region" description="Helical" evidence="9">
    <location>
        <begin position="56"/>
        <end position="78"/>
    </location>
</feature>
<dbReference type="InterPro" id="IPR017452">
    <property type="entry name" value="GPCR_Rhodpsn_7TM"/>
</dbReference>
<feature type="transmembrane region" description="Helical" evidence="9">
    <location>
        <begin position="98"/>
        <end position="117"/>
    </location>
</feature>
<evidence type="ECO:0000256" key="4">
    <source>
        <dbReference type="ARBA" id="ARBA00023040"/>
    </source>
</evidence>
<dbReference type="PRINTS" id="PR00237">
    <property type="entry name" value="GPCRRHODOPSN"/>
</dbReference>
<feature type="transmembrane region" description="Helical" evidence="9">
    <location>
        <begin position="191"/>
        <end position="220"/>
    </location>
</feature>
<dbReference type="GO" id="GO:0005886">
    <property type="term" value="C:plasma membrane"/>
    <property type="evidence" value="ECO:0007669"/>
    <property type="project" value="TreeGrafter"/>
</dbReference>
<dbReference type="Gene3D" id="1.20.1070.10">
    <property type="entry name" value="Rhodopsin 7-helix transmembrane proteins"/>
    <property type="match status" value="1"/>
</dbReference>
<keyword evidence="5 9" id="KW-0472">Membrane</keyword>
<evidence type="ECO:0000256" key="8">
    <source>
        <dbReference type="RuleBase" id="RU000688"/>
    </source>
</evidence>
<evidence type="ECO:0000256" key="7">
    <source>
        <dbReference type="ARBA" id="ARBA00023224"/>
    </source>
</evidence>
<evidence type="ECO:0000256" key="9">
    <source>
        <dbReference type="SAM" id="Phobius"/>
    </source>
</evidence>
<dbReference type="PANTHER" id="PTHR45695">
    <property type="entry name" value="LEUCOKININ RECEPTOR-RELATED"/>
    <property type="match status" value="1"/>
</dbReference>
<keyword evidence="3 9" id="KW-1133">Transmembrane helix</keyword>
<gene>
    <name evidence="12" type="ORF">OKA104_LOCUS4751</name>
    <name evidence="11" type="ORF">VCS650_LOCUS35340</name>
</gene>
<name>A0A815JI04_9BILA</name>
<dbReference type="PANTHER" id="PTHR45695:SF9">
    <property type="entry name" value="LEUCOKININ RECEPTOR"/>
    <property type="match status" value="1"/>
</dbReference>
<keyword evidence="4 8" id="KW-0297">G-protein coupled receptor</keyword>
<keyword evidence="6 8" id="KW-0675">Receptor</keyword>
<feature type="transmembrane region" description="Helical" evidence="9">
    <location>
        <begin position="292"/>
        <end position="311"/>
    </location>
</feature>
<dbReference type="PROSITE" id="PS00237">
    <property type="entry name" value="G_PROTEIN_RECEP_F1_1"/>
    <property type="match status" value="1"/>
</dbReference>
<dbReference type="Proteomes" id="UP000663891">
    <property type="component" value="Unassembled WGS sequence"/>
</dbReference>
<dbReference type="GO" id="GO:0004930">
    <property type="term" value="F:G protein-coupled receptor activity"/>
    <property type="evidence" value="ECO:0007669"/>
    <property type="project" value="UniProtKB-KW"/>
</dbReference>
<feature type="transmembrane region" description="Helical" evidence="9">
    <location>
        <begin position="241"/>
        <end position="262"/>
    </location>
</feature>
<evidence type="ECO:0000256" key="1">
    <source>
        <dbReference type="ARBA" id="ARBA00004141"/>
    </source>
</evidence>